<organism evidence="1 2">
    <name type="scientific">Listeria innocua serovar 6a (strain ATCC BAA-680 / CLIP 11262)</name>
    <dbReference type="NCBI Taxonomy" id="272626"/>
    <lineage>
        <taxon>Bacteria</taxon>
        <taxon>Bacillati</taxon>
        <taxon>Bacillota</taxon>
        <taxon>Bacilli</taxon>
        <taxon>Bacillales</taxon>
        <taxon>Listeriaceae</taxon>
        <taxon>Listeria</taxon>
    </lineage>
</organism>
<dbReference type="RefSeq" id="WP_010991667.1">
    <property type="nucleotide sequence ID" value="NC_003212.1"/>
</dbReference>
<dbReference type="EMBL" id="AL596169">
    <property type="protein sequence ID" value="CAC96944.1"/>
    <property type="molecule type" value="Genomic_DNA"/>
</dbReference>
<dbReference type="NCBIfam" id="NF047561">
    <property type="entry name" value="orf58_phage_fam"/>
    <property type="match status" value="1"/>
</dbReference>
<dbReference type="STRING" id="272626.gene:17566044"/>
<dbReference type="KEGG" id="lin:lin1713"/>
<evidence type="ECO:0000313" key="2">
    <source>
        <dbReference type="Proteomes" id="UP000002513"/>
    </source>
</evidence>
<dbReference type="Proteomes" id="UP000002513">
    <property type="component" value="Chromosome"/>
</dbReference>
<gene>
    <name evidence="1" type="ordered locus">lin1713</name>
</gene>
<protein>
    <submittedName>
        <fullName evidence="1">Lin1713 protein</fullName>
    </submittedName>
</protein>
<accession>Q92B38</accession>
<sequence length="268" mass="29472">MQWMREVFVYIDNGSEYATIREINEASGSLKLNFSIPFSDEPKPSECEVIIYNLAPSSVNKIKKGSAISVTAGYKGDIGLLSRGKISKVSTVPSGTDKLTTIKFTEGVDYEDKKDVNITFKKGSSAKSIIQRVASKAGIKIYQINLPANKIYKSGYTADGDALSIIEEIVKDCKAAIYYRRGNLIIRSIKTGDDERFLLNSGTGLISSPERLENDDYSGWSFQSLLQHRIATASIITLKSKTANGTFRVKNGTHSYDGSTFTTQCEVV</sequence>
<dbReference type="eggNOG" id="ENOG5032TSY">
    <property type="taxonomic scope" value="Bacteria"/>
</dbReference>
<dbReference type="PIR" id="AH1646">
    <property type="entry name" value="AH1646"/>
</dbReference>
<dbReference type="OrthoDB" id="1919832at2"/>
<proteinExistence type="predicted"/>
<reference evidence="1 2" key="1">
    <citation type="journal article" date="2001" name="Science">
        <title>Comparative genomics of Listeria species.</title>
        <authorList>
            <person name="Glaser P."/>
            <person name="Frangeul L."/>
            <person name="Buchrieser C."/>
            <person name="Rusniok C."/>
            <person name="Amend A."/>
            <person name="Baquero F."/>
            <person name="Berche P."/>
            <person name="Bloecker H."/>
            <person name="Brandt P."/>
            <person name="Chakraborty T."/>
            <person name="Charbit A."/>
            <person name="Chetouani F."/>
            <person name="Couve E."/>
            <person name="de Daruvar A."/>
            <person name="Dehoux P."/>
            <person name="Domann E."/>
            <person name="Dominguez-Bernal G."/>
            <person name="Duchaud E."/>
            <person name="Durant L."/>
            <person name="Dussurget O."/>
            <person name="Entian K.-D."/>
            <person name="Fsihi H."/>
            <person name="Garcia-del Portillo F."/>
            <person name="Garrido P."/>
            <person name="Gautier L."/>
            <person name="Goebel W."/>
            <person name="Gomez-Lopez N."/>
            <person name="Hain T."/>
            <person name="Hauf J."/>
            <person name="Jackson D."/>
            <person name="Jones L.-M."/>
            <person name="Kaerst U."/>
            <person name="Kreft J."/>
            <person name="Kuhn M."/>
            <person name="Kunst F."/>
            <person name="Kurapkat G."/>
            <person name="Madueno E."/>
            <person name="Maitournam A."/>
            <person name="Mata Vicente J."/>
            <person name="Ng E."/>
            <person name="Nedjari H."/>
            <person name="Nordsiek G."/>
            <person name="Novella S."/>
            <person name="de Pablos B."/>
            <person name="Perez-Diaz J.-C."/>
            <person name="Purcell R."/>
            <person name="Remmel B."/>
            <person name="Rose M."/>
            <person name="Schlueter T."/>
            <person name="Simoes N."/>
            <person name="Tierrez A."/>
            <person name="Vazquez-Boland J.-A."/>
            <person name="Voss H."/>
            <person name="Wehland J."/>
            <person name="Cossart P."/>
        </authorList>
    </citation>
    <scope>NUCLEOTIDE SEQUENCE [LARGE SCALE GENOMIC DNA]</scope>
    <source>
        <strain evidence="2">ATCC BAA-680 / CLIP 11262</strain>
    </source>
</reference>
<name>Q92B38_LISIN</name>
<dbReference type="AlphaFoldDB" id="Q92B38"/>
<evidence type="ECO:0000313" key="1">
    <source>
        <dbReference type="EMBL" id="CAC96944.1"/>
    </source>
</evidence>
<dbReference type="HOGENOM" id="CLU_059703_1_0_9"/>